<evidence type="ECO:0000313" key="4">
    <source>
        <dbReference type="EMBL" id="GLT21425.1"/>
    </source>
</evidence>
<reference evidence="5" key="1">
    <citation type="journal article" date="2019" name="Int. J. Syst. Evol. Microbiol.">
        <title>The Global Catalogue of Microorganisms (GCM) 10K type strain sequencing project: providing services to taxonomists for standard genome sequencing and annotation.</title>
        <authorList>
            <consortium name="The Broad Institute Genomics Platform"/>
            <consortium name="The Broad Institute Genome Sequencing Center for Infectious Disease"/>
            <person name="Wu L."/>
            <person name="Ma J."/>
        </authorList>
    </citation>
    <scope>NUCLEOTIDE SEQUENCE [LARGE SCALE GENOMIC DNA]</scope>
    <source>
        <strain evidence="5">NBRC 102407</strain>
    </source>
</reference>
<dbReference type="PANTHER" id="PTHR35561:SF1">
    <property type="entry name" value="RNA 2',3'-CYCLIC PHOSPHODIESTERASE"/>
    <property type="match status" value="1"/>
</dbReference>
<dbReference type="HAMAP" id="MF_01940">
    <property type="entry name" value="RNA_CPDase"/>
    <property type="match status" value="1"/>
</dbReference>
<gene>
    <name evidence="4" type="ORF">GCM10007933_08770</name>
</gene>
<name>A0ABQ6FA29_9RHOO</name>
<evidence type="ECO:0000313" key="5">
    <source>
        <dbReference type="Proteomes" id="UP001157167"/>
    </source>
</evidence>
<feature type="domain" description="Phosphoesterase HXTX" evidence="3">
    <location>
        <begin position="17"/>
        <end position="90"/>
    </location>
</feature>
<dbReference type="InterPro" id="IPR009097">
    <property type="entry name" value="Cyclic_Pdiesterase"/>
</dbReference>
<comment type="similarity">
    <text evidence="2">Belongs to the 2H phosphoesterase superfamily. ThpR family.</text>
</comment>
<dbReference type="SUPFAM" id="SSF55144">
    <property type="entry name" value="LigT-like"/>
    <property type="match status" value="1"/>
</dbReference>
<keyword evidence="1 2" id="KW-0378">Hydrolase</keyword>
<dbReference type="PANTHER" id="PTHR35561">
    <property type="entry name" value="RNA 2',3'-CYCLIC PHOSPHODIESTERASE"/>
    <property type="match status" value="1"/>
</dbReference>
<dbReference type="EC" id="3.1.4.58" evidence="2"/>
<feature type="short sequence motif" description="HXTX 1" evidence="2">
    <location>
        <begin position="44"/>
        <end position="47"/>
    </location>
</feature>
<comment type="caution">
    <text evidence="4">The sequence shown here is derived from an EMBL/GenBank/DDBJ whole genome shotgun (WGS) entry which is preliminary data.</text>
</comment>
<comment type="catalytic activity">
    <reaction evidence="2">
        <text>a 3'-end 2',3'-cyclophospho-ribonucleotide-RNA + H2O = a 3'-end 2'-phospho-ribonucleotide-RNA + H(+)</text>
        <dbReference type="Rhea" id="RHEA:11828"/>
        <dbReference type="Rhea" id="RHEA-COMP:10464"/>
        <dbReference type="Rhea" id="RHEA-COMP:17353"/>
        <dbReference type="ChEBI" id="CHEBI:15377"/>
        <dbReference type="ChEBI" id="CHEBI:15378"/>
        <dbReference type="ChEBI" id="CHEBI:83064"/>
        <dbReference type="ChEBI" id="CHEBI:173113"/>
        <dbReference type="EC" id="3.1.4.58"/>
    </reaction>
</comment>
<keyword evidence="5" id="KW-1185">Reference proteome</keyword>
<dbReference type="Gene3D" id="3.90.1140.10">
    <property type="entry name" value="Cyclic phosphodiesterase"/>
    <property type="match status" value="1"/>
</dbReference>
<organism evidence="4 5">
    <name type="scientific">Zoogloea oryzae</name>
    <dbReference type="NCBI Taxonomy" id="310767"/>
    <lineage>
        <taxon>Bacteria</taxon>
        <taxon>Pseudomonadati</taxon>
        <taxon>Pseudomonadota</taxon>
        <taxon>Betaproteobacteria</taxon>
        <taxon>Rhodocyclales</taxon>
        <taxon>Zoogloeaceae</taxon>
        <taxon>Zoogloea</taxon>
    </lineage>
</organism>
<sequence>MAESTRRVFLALWPGDDVATRLSGLATAAHQSCGGRQMRRDTLHLTLAFLGDVAEGRLPALCAAMTAVRGEAFSLRIDRLGYWPHNHIVWGGCSSTPPQLLRLVADVREALAGAGFAHAGEAAFVPHLTLLRKARPSALPDFTPIDWPVAGFALVASTLSPAGPAYVQLAAWPLA</sequence>
<proteinExistence type="inferred from homology"/>
<feature type="short sequence motif" description="HXTX 2" evidence="2">
    <location>
        <begin position="127"/>
        <end position="130"/>
    </location>
</feature>
<dbReference type="RefSeq" id="WP_284186872.1">
    <property type="nucleotide sequence ID" value="NZ_BSPX01000008.1"/>
</dbReference>
<feature type="active site" description="Proton acceptor" evidence="2">
    <location>
        <position position="127"/>
    </location>
</feature>
<comment type="function">
    <text evidence="2">Hydrolyzes RNA 2',3'-cyclic phosphodiester to an RNA 2'-phosphomonoester.</text>
</comment>
<dbReference type="NCBIfam" id="TIGR02258">
    <property type="entry name" value="2_5_ligase"/>
    <property type="match status" value="1"/>
</dbReference>
<dbReference type="InterPro" id="IPR014051">
    <property type="entry name" value="Phosphoesterase_HXTX"/>
</dbReference>
<dbReference type="EMBL" id="BSPX01000008">
    <property type="protein sequence ID" value="GLT21425.1"/>
    <property type="molecule type" value="Genomic_DNA"/>
</dbReference>
<evidence type="ECO:0000256" key="2">
    <source>
        <dbReference type="HAMAP-Rule" id="MF_01940"/>
    </source>
</evidence>
<accession>A0ABQ6FA29</accession>
<evidence type="ECO:0000259" key="3">
    <source>
        <dbReference type="Pfam" id="PF02834"/>
    </source>
</evidence>
<feature type="active site" description="Proton donor" evidence="2">
    <location>
        <position position="44"/>
    </location>
</feature>
<dbReference type="InterPro" id="IPR004175">
    <property type="entry name" value="RNA_CPDase"/>
</dbReference>
<dbReference type="Pfam" id="PF02834">
    <property type="entry name" value="LigT_PEase"/>
    <property type="match status" value="2"/>
</dbReference>
<feature type="domain" description="Phosphoesterase HXTX" evidence="3">
    <location>
        <begin position="96"/>
        <end position="166"/>
    </location>
</feature>
<protein>
    <recommendedName>
        <fullName evidence="2">RNA 2',3'-cyclic phosphodiesterase</fullName>
        <shortName evidence="2">RNA 2',3'-CPDase</shortName>
        <ecNumber evidence="2">3.1.4.58</ecNumber>
    </recommendedName>
</protein>
<dbReference type="Proteomes" id="UP001157167">
    <property type="component" value="Unassembled WGS sequence"/>
</dbReference>
<evidence type="ECO:0000256" key="1">
    <source>
        <dbReference type="ARBA" id="ARBA00022801"/>
    </source>
</evidence>